<accession>A0A1W6YMS9</accession>
<organism evidence="3 4">
    <name type="scientific">Bordetella genomosp. 8</name>
    <dbReference type="NCBI Taxonomy" id="1416806"/>
    <lineage>
        <taxon>Bacteria</taxon>
        <taxon>Pseudomonadati</taxon>
        <taxon>Pseudomonadota</taxon>
        <taxon>Betaproteobacteria</taxon>
        <taxon>Burkholderiales</taxon>
        <taxon>Alcaligenaceae</taxon>
        <taxon>Bordetella</taxon>
    </lineage>
</organism>
<sequence length="158" mass="16625">MYRKIMVAVDGSRIASAAVEHAARLAASEGAALYAICVAEYPSAYYTSLVYDPAALASAVESDARKVLDDATAAVAKSGVVVESHLIHGSEVDDTVAERLLEAARGINADLVVLGTHGRRGVRRILLGSVAEAFIRIADRPVLLYPDRAAHAVRDAVA</sequence>
<dbReference type="CDD" id="cd00293">
    <property type="entry name" value="USP-like"/>
    <property type="match status" value="1"/>
</dbReference>
<dbReference type="RefSeq" id="WP_086065027.1">
    <property type="nucleotide sequence ID" value="NZ_CP021108.1"/>
</dbReference>
<dbReference type="Pfam" id="PF00582">
    <property type="entry name" value="Usp"/>
    <property type="match status" value="1"/>
</dbReference>
<gene>
    <name evidence="3" type="ORF">CAL12_14135</name>
</gene>
<feature type="domain" description="UspA" evidence="2">
    <location>
        <begin position="1"/>
        <end position="146"/>
    </location>
</feature>
<evidence type="ECO:0000313" key="3">
    <source>
        <dbReference type="EMBL" id="ARP81843.1"/>
    </source>
</evidence>
<dbReference type="AlphaFoldDB" id="A0A1W6YMS9"/>
<evidence type="ECO:0000313" key="4">
    <source>
        <dbReference type="Proteomes" id="UP000194151"/>
    </source>
</evidence>
<dbReference type="InterPro" id="IPR014729">
    <property type="entry name" value="Rossmann-like_a/b/a_fold"/>
</dbReference>
<dbReference type="EMBL" id="CP021108">
    <property type="protein sequence ID" value="ARP81843.1"/>
    <property type="molecule type" value="Genomic_DNA"/>
</dbReference>
<keyword evidence="4" id="KW-1185">Reference proteome</keyword>
<dbReference type="InterPro" id="IPR006016">
    <property type="entry name" value="UspA"/>
</dbReference>
<dbReference type="KEGG" id="bgv:CAL12_14135"/>
<protein>
    <recommendedName>
        <fullName evidence="2">UspA domain-containing protein</fullName>
    </recommendedName>
</protein>
<dbReference type="Gene3D" id="3.40.50.620">
    <property type="entry name" value="HUPs"/>
    <property type="match status" value="1"/>
</dbReference>
<evidence type="ECO:0000256" key="1">
    <source>
        <dbReference type="ARBA" id="ARBA00008791"/>
    </source>
</evidence>
<dbReference type="Proteomes" id="UP000194151">
    <property type="component" value="Chromosome"/>
</dbReference>
<reference evidence="3 4" key="1">
    <citation type="submission" date="2017-05" db="EMBL/GenBank/DDBJ databases">
        <title>Complete and WGS of Bordetella genogroups.</title>
        <authorList>
            <person name="Spilker T."/>
            <person name="LiPuma J."/>
        </authorList>
    </citation>
    <scope>NUCLEOTIDE SEQUENCE [LARGE SCALE GENOMIC DNA]</scope>
    <source>
        <strain evidence="3 4">AU19157</strain>
    </source>
</reference>
<name>A0A1W6YMS9_9BORD</name>
<comment type="similarity">
    <text evidence="1">Belongs to the universal stress protein A family.</text>
</comment>
<dbReference type="STRING" id="1416806.CAL12_14135"/>
<proteinExistence type="inferred from homology"/>
<dbReference type="PANTHER" id="PTHR46268">
    <property type="entry name" value="STRESS RESPONSE PROTEIN NHAX"/>
    <property type="match status" value="1"/>
</dbReference>
<evidence type="ECO:0000259" key="2">
    <source>
        <dbReference type="Pfam" id="PF00582"/>
    </source>
</evidence>
<dbReference type="PRINTS" id="PR01438">
    <property type="entry name" value="UNVRSLSTRESS"/>
</dbReference>
<dbReference type="PANTHER" id="PTHR46268:SF15">
    <property type="entry name" value="UNIVERSAL STRESS PROTEIN HP_0031"/>
    <property type="match status" value="1"/>
</dbReference>
<dbReference type="SUPFAM" id="SSF52402">
    <property type="entry name" value="Adenine nucleotide alpha hydrolases-like"/>
    <property type="match status" value="1"/>
</dbReference>
<dbReference type="OrthoDB" id="8547832at2"/>
<dbReference type="InterPro" id="IPR006015">
    <property type="entry name" value="Universal_stress_UspA"/>
</dbReference>